<dbReference type="PANTHER" id="PTHR43088:SF1">
    <property type="entry name" value="SUBUNIT OF PYRUVATE:FLAVODOXIN OXIDOREDUCTASE"/>
    <property type="match status" value="1"/>
</dbReference>
<proteinExistence type="predicted"/>
<dbReference type="Gene3D" id="3.40.50.970">
    <property type="match status" value="1"/>
</dbReference>
<dbReference type="PANTHER" id="PTHR43088">
    <property type="entry name" value="SUBUNIT OF PYRUVATE:FLAVODOXIN OXIDOREDUCTASE-RELATED"/>
    <property type="match status" value="1"/>
</dbReference>
<reference evidence="4 5" key="1">
    <citation type="submission" date="2016-09" db="EMBL/GenBank/DDBJ databases">
        <title>Complete genome of Desulfosporosinus sp. OL.</title>
        <authorList>
            <person name="Mardanov A."/>
            <person name="Beletsky A."/>
            <person name="Panova A."/>
            <person name="Karnachuk O."/>
            <person name="Ravin N."/>
        </authorList>
    </citation>
    <scope>NUCLEOTIDE SEQUENCE [LARGE SCALE GENOMIC DNA]</scope>
    <source>
        <strain evidence="4 5">OL</strain>
    </source>
</reference>
<accession>A0A1Q8R3A1</accession>
<evidence type="ECO:0000256" key="1">
    <source>
        <dbReference type="ARBA" id="ARBA00023002"/>
    </source>
</evidence>
<dbReference type="AlphaFoldDB" id="A0A1Q8R3A1"/>
<dbReference type="GO" id="GO:0016491">
    <property type="term" value="F:oxidoreductase activity"/>
    <property type="evidence" value="ECO:0007669"/>
    <property type="project" value="UniProtKB-KW"/>
</dbReference>
<dbReference type="InterPro" id="IPR033412">
    <property type="entry name" value="PFOR_II"/>
</dbReference>
<evidence type="ECO:0000313" key="5">
    <source>
        <dbReference type="Proteomes" id="UP000186102"/>
    </source>
</evidence>
<dbReference type="InterPro" id="IPR052368">
    <property type="entry name" value="2-oxoacid_oxidoreductase"/>
</dbReference>
<dbReference type="OrthoDB" id="9794954at2"/>
<dbReference type="RefSeq" id="WP_075363064.1">
    <property type="nucleotide sequence ID" value="NZ_MLBF01000001.1"/>
</dbReference>
<evidence type="ECO:0000313" key="4">
    <source>
        <dbReference type="EMBL" id="OLN34057.1"/>
    </source>
</evidence>
<dbReference type="SUPFAM" id="SSF52518">
    <property type="entry name" value="Thiamin diphosphate-binding fold (THDP-binding)"/>
    <property type="match status" value="1"/>
</dbReference>
<dbReference type="EMBL" id="MLBF01000001">
    <property type="protein sequence ID" value="OLN34057.1"/>
    <property type="molecule type" value="Genomic_DNA"/>
</dbReference>
<comment type="caution">
    <text evidence="4">The sequence shown here is derived from an EMBL/GenBank/DDBJ whole genome shotgun (WGS) entry which is preliminary data.</text>
</comment>
<dbReference type="Pfam" id="PF17147">
    <property type="entry name" value="PFOR_II"/>
    <property type="match status" value="1"/>
</dbReference>
<organism evidence="4 5">
    <name type="scientific">Desulfosporosinus metallidurans</name>
    <dbReference type="NCBI Taxonomy" id="1888891"/>
    <lineage>
        <taxon>Bacteria</taxon>
        <taxon>Bacillati</taxon>
        <taxon>Bacillota</taxon>
        <taxon>Clostridia</taxon>
        <taxon>Eubacteriales</taxon>
        <taxon>Desulfitobacteriaceae</taxon>
        <taxon>Desulfosporosinus</taxon>
    </lineage>
</organism>
<protein>
    <submittedName>
        <fullName evidence="4">2-oxoglutarate oxidoreductase, alpha subunit</fullName>
    </submittedName>
</protein>
<keyword evidence="5" id="KW-1185">Reference proteome</keyword>
<dbReference type="InterPro" id="IPR029061">
    <property type="entry name" value="THDP-binding"/>
</dbReference>
<dbReference type="Gene3D" id="3.40.50.920">
    <property type="match status" value="1"/>
</dbReference>
<gene>
    <name evidence="4" type="ORF">DSOL_0235</name>
</gene>
<sequence>MAGKPIEGEKRAFMTGNEVCSWAALAAQADIMYGYPITPQNEIMHYWTRLAPKYDKRFLQTEDELSAGFTTVGGVLSGARAFTATGGPGNVLMQEPISMAEMMRVPTVMVIQQRGGPSTATVIYSQQEVNLTTYGGNGEGHRIVYSTATHQDLFDYTIKSFNMAWKYRFPTFVLGDGYQAKMRESLTIYDPEFRGIKMVPSEPLVGQPGMPGVERDPSLLRNTYNTEEELYAVIKQYQKDYDEMAPQIVEHEEFDCQDADVIVLTHGVVSRSAKMAVRELRAEGLKVGYFRPITLRPFPTEALKKAISSAKRIFLAESAEGQFYRLVRQSIYGETVPMDTLFKPGVGITSEELIERLRTFF</sequence>
<dbReference type="InterPro" id="IPR002880">
    <property type="entry name" value="Pyrv_Fd/Flavodoxin_OxRdtase_N"/>
</dbReference>
<evidence type="ECO:0000259" key="3">
    <source>
        <dbReference type="Pfam" id="PF17147"/>
    </source>
</evidence>
<dbReference type="SUPFAM" id="SSF52922">
    <property type="entry name" value="TK C-terminal domain-like"/>
    <property type="match status" value="1"/>
</dbReference>
<evidence type="ECO:0000259" key="2">
    <source>
        <dbReference type="Pfam" id="PF01855"/>
    </source>
</evidence>
<dbReference type="Pfam" id="PF01855">
    <property type="entry name" value="POR_N"/>
    <property type="match status" value="1"/>
</dbReference>
<keyword evidence="1" id="KW-0560">Oxidoreductase</keyword>
<feature type="domain" description="Pyruvate flavodoxin/ferredoxin oxidoreductase pyrimidine binding" evidence="2">
    <location>
        <begin position="23"/>
        <end position="245"/>
    </location>
</feature>
<dbReference type="Proteomes" id="UP000186102">
    <property type="component" value="Unassembled WGS sequence"/>
</dbReference>
<dbReference type="CDD" id="cd07034">
    <property type="entry name" value="TPP_PYR_PFOR_IOR-alpha_like"/>
    <property type="match status" value="1"/>
</dbReference>
<feature type="domain" description="Pyruvate:ferredoxin oxidoreductase core" evidence="3">
    <location>
        <begin position="259"/>
        <end position="336"/>
    </location>
</feature>
<dbReference type="InterPro" id="IPR009014">
    <property type="entry name" value="Transketo_C/PFOR_II"/>
</dbReference>
<name>A0A1Q8R3A1_9FIRM</name>
<dbReference type="STRING" id="1888891.DSOL_0235"/>